<feature type="transmembrane region" description="Helical" evidence="7">
    <location>
        <begin position="187"/>
        <end position="206"/>
    </location>
</feature>
<dbReference type="GO" id="GO:0015293">
    <property type="term" value="F:symporter activity"/>
    <property type="evidence" value="ECO:0007669"/>
    <property type="project" value="UniProtKB-KW"/>
</dbReference>
<keyword evidence="5 7" id="KW-1133">Transmembrane helix</keyword>
<feature type="transmembrane region" description="Helical" evidence="7">
    <location>
        <begin position="249"/>
        <end position="268"/>
    </location>
</feature>
<dbReference type="FunFam" id="1.20.1250.20:FF:000003">
    <property type="entry name" value="Solute carrier family 17 member 3"/>
    <property type="match status" value="1"/>
</dbReference>
<dbReference type="PROSITE" id="PS50850">
    <property type="entry name" value="MFS"/>
    <property type="match status" value="1"/>
</dbReference>
<dbReference type="SUPFAM" id="SSF103473">
    <property type="entry name" value="MFS general substrate transporter"/>
    <property type="match status" value="1"/>
</dbReference>
<keyword evidence="6 7" id="KW-0472">Membrane</keyword>
<dbReference type="FunFam" id="1.20.1250.20:FF:000157">
    <property type="entry name" value="Inorganic phosphate cotransporter"/>
    <property type="match status" value="1"/>
</dbReference>
<dbReference type="InterPro" id="IPR036259">
    <property type="entry name" value="MFS_trans_sf"/>
</dbReference>
<feature type="transmembrane region" description="Helical" evidence="7">
    <location>
        <begin position="382"/>
        <end position="406"/>
    </location>
</feature>
<evidence type="ECO:0000256" key="5">
    <source>
        <dbReference type="ARBA" id="ARBA00022989"/>
    </source>
</evidence>
<dbReference type="PANTHER" id="PTHR11662">
    <property type="entry name" value="SOLUTE CARRIER FAMILY 17"/>
    <property type="match status" value="1"/>
</dbReference>
<feature type="transmembrane region" description="Helical" evidence="7">
    <location>
        <begin position="21"/>
        <end position="49"/>
    </location>
</feature>
<comment type="subcellular location">
    <subcellularLocation>
        <location evidence="1">Membrane</location>
        <topology evidence="1">Multi-pass membrane protein</topology>
    </subcellularLocation>
</comment>
<accession>A0A1L8DET0</accession>
<name>A0A1L8DET0_9DIPT</name>
<evidence type="ECO:0000256" key="1">
    <source>
        <dbReference type="ARBA" id="ARBA00004141"/>
    </source>
</evidence>
<keyword evidence="3 7" id="KW-0812">Transmembrane</keyword>
<keyword evidence="4" id="KW-0769">Symport</keyword>
<feature type="transmembrane region" description="Helical" evidence="7">
    <location>
        <begin position="418"/>
        <end position="441"/>
    </location>
</feature>
<organism evidence="9">
    <name type="scientific">Nyssomyia neivai</name>
    <dbReference type="NCBI Taxonomy" id="330878"/>
    <lineage>
        <taxon>Eukaryota</taxon>
        <taxon>Metazoa</taxon>
        <taxon>Ecdysozoa</taxon>
        <taxon>Arthropoda</taxon>
        <taxon>Hexapoda</taxon>
        <taxon>Insecta</taxon>
        <taxon>Pterygota</taxon>
        <taxon>Neoptera</taxon>
        <taxon>Endopterygota</taxon>
        <taxon>Diptera</taxon>
        <taxon>Nematocera</taxon>
        <taxon>Psychodoidea</taxon>
        <taxon>Psychodidae</taxon>
        <taxon>Nyssomyia</taxon>
    </lineage>
</organism>
<keyword evidence="2" id="KW-0813">Transport</keyword>
<evidence type="ECO:0000256" key="7">
    <source>
        <dbReference type="SAM" id="Phobius"/>
    </source>
</evidence>
<feature type="transmembrane region" description="Helical" evidence="7">
    <location>
        <begin position="102"/>
        <end position="126"/>
    </location>
</feature>
<evidence type="ECO:0000256" key="6">
    <source>
        <dbReference type="ARBA" id="ARBA00023136"/>
    </source>
</evidence>
<dbReference type="PANTHER" id="PTHR11662:SF336">
    <property type="entry name" value="LP19554P"/>
    <property type="match status" value="1"/>
</dbReference>
<proteinExistence type="predicted"/>
<evidence type="ECO:0000313" key="9">
    <source>
        <dbReference type="EMBL" id="JAV04834.1"/>
    </source>
</evidence>
<dbReference type="InterPro" id="IPR011701">
    <property type="entry name" value="MFS"/>
</dbReference>
<evidence type="ECO:0000259" key="8">
    <source>
        <dbReference type="PROSITE" id="PS50850"/>
    </source>
</evidence>
<feature type="transmembrane region" description="Helical" evidence="7">
    <location>
        <begin position="347"/>
        <end position="370"/>
    </location>
</feature>
<dbReference type="Gene3D" id="1.20.1250.20">
    <property type="entry name" value="MFS general substrate transporter like domains"/>
    <property type="match status" value="2"/>
</dbReference>
<dbReference type="AlphaFoldDB" id="A0A1L8DET0"/>
<reference evidence="9" key="1">
    <citation type="submission" date="2016-12" db="EMBL/GenBank/DDBJ databases">
        <title>An insight into the sialome and mialome of the sand fly, Nyssomyia neivai.</title>
        <authorList>
            <person name="Sebastian V."/>
            <person name="Goulart T.M."/>
            <person name="Oliveira W."/>
            <person name="Calvo E."/>
            <person name="Oliveira L.F."/>
            <person name="Pinto M.C."/>
            <person name="Rosselino A.M."/>
            <person name="Ribeiro J.M."/>
        </authorList>
    </citation>
    <scope>NUCLEOTIDE SEQUENCE</scope>
</reference>
<dbReference type="GO" id="GO:0016020">
    <property type="term" value="C:membrane"/>
    <property type="evidence" value="ECO:0007669"/>
    <property type="project" value="UniProtKB-SubCell"/>
</dbReference>
<evidence type="ECO:0000256" key="2">
    <source>
        <dbReference type="ARBA" id="ARBA00022448"/>
    </source>
</evidence>
<dbReference type="GO" id="GO:0006820">
    <property type="term" value="P:monoatomic anion transport"/>
    <property type="evidence" value="ECO:0007669"/>
    <property type="project" value="TreeGrafter"/>
</dbReference>
<evidence type="ECO:0000256" key="3">
    <source>
        <dbReference type="ARBA" id="ARBA00022692"/>
    </source>
</evidence>
<feature type="transmembrane region" description="Helical" evidence="7">
    <location>
        <begin position="289"/>
        <end position="308"/>
    </location>
</feature>
<feature type="domain" description="Major facilitator superfamily (MFS) profile" evidence="8">
    <location>
        <begin position="8"/>
        <end position="441"/>
    </location>
</feature>
<sequence length="467" mass="51159">MVSQVVSKILGATLGKFPVRFNIAVMLFLGCMISYMLRVNFSMTLLAMVEAPDAPDYGPRYAWDKSQQGLVLGAYFWGYMVSSLPGSMLVERFGGKTITTYILALNTLITATAPLFASWGFAGIYISRFLTGFFSGPQYPAMHNLIAKWAPPDEKGKFVATLLGGTFGTVITWPILGVLIENVGWSFGFYVPALITGVICIMWYYIVANDPQSHSWITKDELEHIEKSLGTSVAKVKPPLPIAKILTSVPYLALIVLHFGNMWGMFFLMTAAPKFMSEVLNFNLSKAGVLSALPYLARLIFGLTFGSIGDMVRKREWLSVTAIRKNFTIFSHILPGLFLASLSLVDVPYACVAIITISLAFNGAACITNLQNSHDLAPNFAGILYGIMNFVGTTAGFMSPLVVAHFTKDGNTLEDWRIIFIIGAIAYITPAIVFMIFGSGVTQSWNDGKKVVETIEGQEKQDGEKNA</sequence>
<dbReference type="EMBL" id="GFDF01009250">
    <property type="protein sequence ID" value="JAV04834.1"/>
    <property type="molecule type" value="Transcribed_RNA"/>
</dbReference>
<dbReference type="InterPro" id="IPR020846">
    <property type="entry name" value="MFS_dom"/>
</dbReference>
<feature type="transmembrane region" description="Helical" evidence="7">
    <location>
        <begin position="158"/>
        <end position="180"/>
    </location>
</feature>
<evidence type="ECO:0000256" key="4">
    <source>
        <dbReference type="ARBA" id="ARBA00022847"/>
    </source>
</evidence>
<feature type="transmembrane region" description="Helical" evidence="7">
    <location>
        <begin position="69"/>
        <end position="90"/>
    </location>
</feature>
<dbReference type="InterPro" id="IPR050382">
    <property type="entry name" value="MFS_Na/Anion_cotransporter"/>
</dbReference>
<protein>
    <submittedName>
        <fullName evidence="9">Putative permease of the major facilitator superfamily protein</fullName>
    </submittedName>
</protein>
<dbReference type="Pfam" id="PF07690">
    <property type="entry name" value="MFS_1"/>
    <property type="match status" value="1"/>
</dbReference>